<reference evidence="1" key="1">
    <citation type="submission" date="2018-11" db="EMBL/GenBank/DDBJ databases">
        <authorList>
            <consortium name="Pathogen Informatics"/>
        </authorList>
    </citation>
    <scope>NUCLEOTIDE SEQUENCE</scope>
</reference>
<keyword evidence="2" id="KW-1185">Reference proteome</keyword>
<comment type="caution">
    <text evidence="1">The sequence shown here is derived from an EMBL/GenBank/DDBJ whole genome shotgun (WGS) entry which is preliminary data.</text>
</comment>
<organism evidence="1 2">
    <name type="scientific">Protopolystoma xenopodis</name>
    <dbReference type="NCBI Taxonomy" id="117903"/>
    <lineage>
        <taxon>Eukaryota</taxon>
        <taxon>Metazoa</taxon>
        <taxon>Spiralia</taxon>
        <taxon>Lophotrochozoa</taxon>
        <taxon>Platyhelminthes</taxon>
        <taxon>Monogenea</taxon>
        <taxon>Polyopisthocotylea</taxon>
        <taxon>Polystomatidea</taxon>
        <taxon>Polystomatidae</taxon>
        <taxon>Protopolystoma</taxon>
    </lineage>
</organism>
<evidence type="ECO:0000313" key="2">
    <source>
        <dbReference type="Proteomes" id="UP000784294"/>
    </source>
</evidence>
<evidence type="ECO:0000313" key="1">
    <source>
        <dbReference type="EMBL" id="VEL38581.1"/>
    </source>
</evidence>
<dbReference type="AlphaFoldDB" id="A0A448XK67"/>
<protein>
    <submittedName>
        <fullName evidence="1">Uncharacterized protein</fullName>
    </submittedName>
</protein>
<proteinExistence type="predicted"/>
<dbReference type="Proteomes" id="UP000784294">
    <property type="component" value="Unassembled WGS sequence"/>
</dbReference>
<gene>
    <name evidence="1" type="ORF">PXEA_LOCUS32021</name>
</gene>
<dbReference type="EMBL" id="CAAALY010258294">
    <property type="protein sequence ID" value="VEL38581.1"/>
    <property type="molecule type" value="Genomic_DNA"/>
</dbReference>
<accession>A0A448XK67</accession>
<feature type="non-terminal residue" evidence="1">
    <location>
        <position position="1"/>
    </location>
</feature>
<dbReference type="OrthoDB" id="245173at2759"/>
<sequence>DLTKFGSPRFDHKAWVNEALAGASNDQDVEHLSSGLIVKLQAYMEEINSDIISSTEEFANHIPRIS</sequence>
<name>A0A448XK67_9PLAT</name>